<evidence type="ECO:0000313" key="2">
    <source>
        <dbReference type="EMBL" id="CAF4076619.1"/>
    </source>
</evidence>
<dbReference type="InterPro" id="IPR045860">
    <property type="entry name" value="Snake_toxin-like_sf"/>
</dbReference>
<dbReference type="GO" id="GO:0031085">
    <property type="term" value="C:BLOC-3 complex"/>
    <property type="evidence" value="ECO:0007669"/>
    <property type="project" value="TreeGrafter"/>
</dbReference>
<feature type="non-terminal residue" evidence="2">
    <location>
        <position position="1"/>
    </location>
</feature>
<dbReference type="EMBL" id="CAJOBD010007033">
    <property type="protein sequence ID" value="CAF4076619.1"/>
    <property type="molecule type" value="Genomic_DNA"/>
</dbReference>
<dbReference type="SUPFAM" id="SSF57302">
    <property type="entry name" value="Snake toxin-like"/>
    <property type="match status" value="1"/>
</dbReference>
<keyword evidence="1" id="KW-1133">Transmembrane helix</keyword>
<protein>
    <submittedName>
        <fullName evidence="2">Uncharacterized protein</fullName>
    </submittedName>
</protein>
<gene>
    <name evidence="2" type="ORF">JBS370_LOCUS30458</name>
</gene>
<feature type="transmembrane region" description="Helical" evidence="1">
    <location>
        <begin position="736"/>
        <end position="758"/>
    </location>
</feature>
<dbReference type="PANTHER" id="PTHR12761:SF1">
    <property type="entry name" value="BLOC-3 COMPLEX MEMBER HPS1"/>
    <property type="match status" value="1"/>
</dbReference>
<keyword evidence="1" id="KW-0812">Transmembrane</keyword>
<keyword evidence="1" id="KW-0472">Membrane</keyword>
<evidence type="ECO:0000256" key="1">
    <source>
        <dbReference type="SAM" id="Phobius"/>
    </source>
</evidence>
<dbReference type="InterPro" id="IPR026053">
    <property type="entry name" value="HPS1"/>
</dbReference>
<dbReference type="AlphaFoldDB" id="A0A819TL55"/>
<organism evidence="2 3">
    <name type="scientific">Rotaria sordida</name>
    <dbReference type="NCBI Taxonomy" id="392033"/>
    <lineage>
        <taxon>Eukaryota</taxon>
        <taxon>Metazoa</taxon>
        <taxon>Spiralia</taxon>
        <taxon>Gnathifera</taxon>
        <taxon>Rotifera</taxon>
        <taxon>Eurotatoria</taxon>
        <taxon>Bdelloidea</taxon>
        <taxon>Philodinida</taxon>
        <taxon>Philodinidae</taxon>
        <taxon>Rotaria</taxon>
    </lineage>
</organism>
<evidence type="ECO:0000313" key="3">
    <source>
        <dbReference type="Proteomes" id="UP000663836"/>
    </source>
</evidence>
<comment type="caution">
    <text evidence="2">The sequence shown here is derived from an EMBL/GenBank/DDBJ whole genome shotgun (WGS) entry which is preliminary data.</text>
</comment>
<dbReference type="Proteomes" id="UP000663836">
    <property type="component" value="Unassembled WGS sequence"/>
</dbReference>
<name>A0A819TL55_9BILA</name>
<sequence length="762" mass="88124">NQEIDFSIDDAIVQHFSILTSFHSQTLYRNSSIKRITLKSNMELFFDQIGESKIICMADESFNTIVVLKTINLFKALIKFHIGVLPFTKSKTIDKSIDRISSSVQYYLNNITTNQALVFESCEYLHINSLIRQQCLEACTIINHDVQSWLNTSPTLVLITCKDKIVYMYTSNDQNRPSNSDLFLLVLNNISRSLRNQFQLQQNNSSNKMAHIFEIKIDKNHHNLINSTEDIRTTQTRRTYSLPAFPQLESIKIHDNHLIEVVFMKTSNRILAPFTMYTIPLTDEISALILIEVRIINQLNLLKILTIWKSSLACSYLSELIRQLDSSTNQLQFAYSRLNNLIKPIENNPTIRRYFESKKLPLNIFSNILNETKLIYKSLIKRTDVINENDQKGYKILKNLSKMSDYSIDIFHHLFFDTNEYVLLNNNNNNKQQTNLSINENNLFELSPMIQILRNKLSIKLEDWFSFIEIKSQRNITMSFCYNDFPGLVHFALIDRLRGHICTPTLYTDDNQHHLMTTNNMNGMEQFLEKKILNFELKCLSALQRGCTSYTMTDEHFTYNYTLRLQESNGASMRLYKPFVKSQPPGILHYDFYKALAYENYSSIVDQTSLACFELICVHLRIVPSSNVREQCEQLWPRLMELDETLTVRSIKISPIQTIACYTCIDCGDPFDVQTSNAGQSLPVCAYCYKLTVYMAYAPTRYVVKECVQSCNESGYLFGGSSLQVNCCTSSFCNDALGMSTLRNIFIIISAIFLLFFIGNIK</sequence>
<dbReference type="GO" id="GO:0005085">
    <property type="term" value="F:guanyl-nucleotide exchange factor activity"/>
    <property type="evidence" value="ECO:0007669"/>
    <property type="project" value="TreeGrafter"/>
</dbReference>
<proteinExistence type="predicted"/>
<reference evidence="2" key="1">
    <citation type="submission" date="2021-02" db="EMBL/GenBank/DDBJ databases">
        <authorList>
            <person name="Nowell W R."/>
        </authorList>
    </citation>
    <scope>NUCLEOTIDE SEQUENCE</scope>
</reference>
<accession>A0A819TL55</accession>
<dbReference type="PANTHER" id="PTHR12761">
    <property type="entry name" value="HERMANSKY-PUDLAK SYNDROME PROTEIN 1"/>
    <property type="match status" value="1"/>
</dbReference>